<comment type="similarity">
    <text evidence="1 5 6">Belongs to the peptidase S8 family.</text>
</comment>
<dbReference type="InterPro" id="IPR015500">
    <property type="entry name" value="Peptidase_S8_subtilisin-rel"/>
</dbReference>
<dbReference type="CDD" id="cd07487">
    <property type="entry name" value="Peptidases_S8_1"/>
    <property type="match status" value="1"/>
</dbReference>
<dbReference type="PANTHER" id="PTHR43806">
    <property type="entry name" value="PEPTIDASE S8"/>
    <property type="match status" value="1"/>
</dbReference>
<evidence type="ECO:0000256" key="6">
    <source>
        <dbReference type="RuleBase" id="RU003355"/>
    </source>
</evidence>
<feature type="active site" description="Charge relay system" evidence="5">
    <location>
        <position position="30"/>
    </location>
</feature>
<feature type="active site" description="Charge relay system" evidence="5">
    <location>
        <position position="249"/>
    </location>
</feature>
<keyword evidence="4 5" id="KW-0720">Serine protease</keyword>
<evidence type="ECO:0000313" key="8">
    <source>
        <dbReference type="EMBL" id="HJD42869.1"/>
    </source>
</evidence>
<dbReference type="InterPro" id="IPR036852">
    <property type="entry name" value="Peptidase_S8/S53_dom_sf"/>
</dbReference>
<protein>
    <submittedName>
        <fullName evidence="8">S8 family peptidase</fullName>
    </submittedName>
</protein>
<name>A0A9D2RF82_9FIRM</name>
<dbReference type="GO" id="GO:0006508">
    <property type="term" value="P:proteolysis"/>
    <property type="evidence" value="ECO:0007669"/>
    <property type="project" value="UniProtKB-KW"/>
</dbReference>
<dbReference type="InterPro" id="IPR023828">
    <property type="entry name" value="Peptidase_S8_Ser-AS"/>
</dbReference>
<evidence type="ECO:0000259" key="7">
    <source>
        <dbReference type="Pfam" id="PF00082"/>
    </source>
</evidence>
<dbReference type="PROSITE" id="PS00138">
    <property type="entry name" value="SUBTILASE_SER"/>
    <property type="match status" value="1"/>
</dbReference>
<evidence type="ECO:0000256" key="4">
    <source>
        <dbReference type="ARBA" id="ARBA00022825"/>
    </source>
</evidence>
<evidence type="ECO:0000256" key="5">
    <source>
        <dbReference type="PROSITE-ProRule" id="PRU01240"/>
    </source>
</evidence>
<dbReference type="Gene3D" id="3.40.50.200">
    <property type="entry name" value="Peptidase S8/S53 domain"/>
    <property type="match status" value="1"/>
</dbReference>
<dbReference type="EMBL" id="DWUU01000046">
    <property type="protein sequence ID" value="HJD42869.1"/>
    <property type="molecule type" value="Genomic_DNA"/>
</dbReference>
<sequence length="303" mass="31703">MRWVKQALGYRRSGIDEKTAGKGVCAAILDTGIARHPDLDGRIADFKDFTGRKSACYDDSGHGTHVAGILAGNGKLSAGMYSGMAPAATLLAAKVLDRSGNGNVESVLRGIEWLKGVRKEHPLRIVNISVGTQPELKEEQKARLLSAVEELWDEGLVVVASAGNYGPGEGTVAVPGSSPKVITVGVPDTPAGPASAGRIRRKINYSGRGPTADCVVKPDLFAPGTGIISCNAGYGAAGEPPYIMKTGTSMATPVISGAIACLLSRYPDMTNVEVKLKLRDACVKAPGTESGWGMPDMERLMRA</sequence>
<dbReference type="PANTHER" id="PTHR43806:SF11">
    <property type="entry name" value="CEREVISIN-RELATED"/>
    <property type="match status" value="1"/>
</dbReference>
<accession>A0A9D2RF82</accession>
<evidence type="ECO:0000256" key="3">
    <source>
        <dbReference type="ARBA" id="ARBA00022801"/>
    </source>
</evidence>
<feature type="active site" description="Charge relay system" evidence="5">
    <location>
        <position position="62"/>
    </location>
</feature>
<reference evidence="8" key="1">
    <citation type="journal article" date="2021" name="PeerJ">
        <title>Extensive microbial diversity within the chicken gut microbiome revealed by metagenomics and culture.</title>
        <authorList>
            <person name="Gilroy R."/>
            <person name="Ravi A."/>
            <person name="Getino M."/>
            <person name="Pursley I."/>
            <person name="Horton D.L."/>
            <person name="Alikhan N.F."/>
            <person name="Baker D."/>
            <person name="Gharbi K."/>
            <person name="Hall N."/>
            <person name="Watson M."/>
            <person name="Adriaenssens E.M."/>
            <person name="Foster-Nyarko E."/>
            <person name="Jarju S."/>
            <person name="Secka A."/>
            <person name="Antonio M."/>
            <person name="Oren A."/>
            <person name="Chaudhuri R.R."/>
            <person name="La Ragione R."/>
            <person name="Hildebrand F."/>
            <person name="Pallen M.J."/>
        </authorList>
    </citation>
    <scope>NUCLEOTIDE SEQUENCE</scope>
    <source>
        <strain evidence="8">ChiBcec15-3976</strain>
    </source>
</reference>
<dbReference type="Pfam" id="PF00082">
    <property type="entry name" value="Peptidase_S8"/>
    <property type="match status" value="1"/>
</dbReference>
<reference evidence="8" key="2">
    <citation type="submission" date="2021-04" db="EMBL/GenBank/DDBJ databases">
        <authorList>
            <person name="Gilroy R."/>
        </authorList>
    </citation>
    <scope>NUCLEOTIDE SEQUENCE</scope>
    <source>
        <strain evidence="8">ChiBcec15-3976</strain>
    </source>
</reference>
<keyword evidence="2 5" id="KW-0645">Protease</keyword>
<dbReference type="GO" id="GO:0004252">
    <property type="term" value="F:serine-type endopeptidase activity"/>
    <property type="evidence" value="ECO:0007669"/>
    <property type="project" value="UniProtKB-UniRule"/>
</dbReference>
<dbReference type="InterPro" id="IPR023827">
    <property type="entry name" value="Peptidase_S8_Asp-AS"/>
</dbReference>
<dbReference type="InterPro" id="IPR000209">
    <property type="entry name" value="Peptidase_S8/S53_dom"/>
</dbReference>
<dbReference type="PROSITE" id="PS51892">
    <property type="entry name" value="SUBTILASE"/>
    <property type="match status" value="1"/>
</dbReference>
<dbReference type="InterPro" id="IPR050131">
    <property type="entry name" value="Peptidase_S8_subtilisin-like"/>
</dbReference>
<proteinExistence type="inferred from homology"/>
<evidence type="ECO:0000313" key="9">
    <source>
        <dbReference type="Proteomes" id="UP000823909"/>
    </source>
</evidence>
<feature type="domain" description="Peptidase S8/S53" evidence="7">
    <location>
        <begin position="21"/>
        <end position="282"/>
    </location>
</feature>
<dbReference type="InterPro" id="IPR022398">
    <property type="entry name" value="Peptidase_S8_His-AS"/>
</dbReference>
<keyword evidence="3 5" id="KW-0378">Hydrolase</keyword>
<dbReference type="SUPFAM" id="SSF52743">
    <property type="entry name" value="Subtilisin-like"/>
    <property type="match status" value="1"/>
</dbReference>
<dbReference type="PRINTS" id="PR00723">
    <property type="entry name" value="SUBTILISIN"/>
</dbReference>
<dbReference type="PROSITE" id="PS00136">
    <property type="entry name" value="SUBTILASE_ASP"/>
    <property type="match status" value="1"/>
</dbReference>
<comment type="caution">
    <text evidence="8">The sequence shown here is derived from an EMBL/GenBank/DDBJ whole genome shotgun (WGS) entry which is preliminary data.</text>
</comment>
<dbReference type="PROSITE" id="PS00137">
    <property type="entry name" value="SUBTILASE_HIS"/>
    <property type="match status" value="1"/>
</dbReference>
<evidence type="ECO:0000256" key="1">
    <source>
        <dbReference type="ARBA" id="ARBA00011073"/>
    </source>
</evidence>
<dbReference type="Proteomes" id="UP000823909">
    <property type="component" value="Unassembled WGS sequence"/>
</dbReference>
<evidence type="ECO:0000256" key="2">
    <source>
        <dbReference type="ARBA" id="ARBA00022670"/>
    </source>
</evidence>
<gene>
    <name evidence="8" type="ORF">H9910_07660</name>
</gene>
<dbReference type="AlphaFoldDB" id="A0A9D2RF82"/>
<organism evidence="8 9">
    <name type="scientific">Candidatus Mediterraneibacter quadrami</name>
    <dbReference type="NCBI Taxonomy" id="2838684"/>
    <lineage>
        <taxon>Bacteria</taxon>
        <taxon>Bacillati</taxon>
        <taxon>Bacillota</taxon>
        <taxon>Clostridia</taxon>
        <taxon>Lachnospirales</taxon>
        <taxon>Lachnospiraceae</taxon>
        <taxon>Mediterraneibacter</taxon>
    </lineage>
</organism>